<evidence type="ECO:0000313" key="1">
    <source>
        <dbReference type="EMBL" id="SPC34583.1"/>
    </source>
</evidence>
<protein>
    <submittedName>
        <fullName evidence="1">Uncharacterized protein</fullName>
    </submittedName>
</protein>
<dbReference type="EMBL" id="LT981265">
    <property type="protein sequence ID" value="SPC34583.1"/>
    <property type="molecule type" value="Genomic_DNA"/>
</dbReference>
<evidence type="ECO:0000313" key="2">
    <source>
        <dbReference type="Proteomes" id="UP000236248"/>
    </source>
</evidence>
<keyword evidence="2" id="KW-1185">Reference proteome</keyword>
<dbReference type="AlphaFoldDB" id="A0A2K5ASG3"/>
<dbReference type="KEGG" id="ncv:NCAV_1417"/>
<dbReference type="Proteomes" id="UP000236248">
    <property type="component" value="Chromosome NCAV"/>
</dbReference>
<organism evidence="1 2">
    <name type="scientific">Candidatus Nitrosocaldus cavascurensis</name>
    <dbReference type="NCBI Taxonomy" id="2058097"/>
    <lineage>
        <taxon>Archaea</taxon>
        <taxon>Nitrososphaerota</taxon>
        <taxon>Nitrososphaeria</taxon>
        <taxon>Candidatus Nitrosocaldales</taxon>
        <taxon>Candidatus Nitrosocaldaceae</taxon>
        <taxon>Candidatus Nitrosocaldus</taxon>
    </lineage>
</organism>
<gene>
    <name evidence="1" type="ORF">NCAV_1417</name>
</gene>
<proteinExistence type="predicted"/>
<accession>A0A2K5ASG3</accession>
<reference evidence="2" key="1">
    <citation type="submission" date="2018-01" db="EMBL/GenBank/DDBJ databases">
        <authorList>
            <person name="Kerou L M."/>
        </authorList>
    </citation>
    <scope>NUCLEOTIDE SEQUENCE [LARGE SCALE GENOMIC DNA]</scope>
    <source>
        <strain evidence="2">SCU2</strain>
    </source>
</reference>
<name>A0A2K5ASG3_9ARCH</name>
<sequence length="39" mass="4713">MPICPICKREVKRMLSCEHTNDEEVCVECYQEIHFRLTE</sequence>